<name>A0A840F4B1_9ACTN</name>
<keyword evidence="1" id="KW-1133">Transmembrane helix</keyword>
<sequence>MTQSQPVSTGRPATPPLPVVAGVGVVVAGILLIVFSFMGWATNDESTISVSGLGSVSADGIDEHMESMLETSTHATGVWTIVFGVLLVLAGLALVFRLFPQMSGVFAGLIGIAAFITTVVFFADPAGVLPDEVTSADHVNRGTGLWLVFIGGIIGLVAGVLAFVATNLGDKLGKR</sequence>
<keyword evidence="3" id="KW-1185">Reference proteome</keyword>
<evidence type="ECO:0000313" key="3">
    <source>
        <dbReference type="Proteomes" id="UP000551501"/>
    </source>
</evidence>
<protein>
    <submittedName>
        <fullName evidence="2">Uncharacterized membrane protein HdeD (DUF308 family)</fullName>
    </submittedName>
</protein>
<keyword evidence="1" id="KW-0472">Membrane</keyword>
<dbReference type="Proteomes" id="UP000551501">
    <property type="component" value="Unassembled WGS sequence"/>
</dbReference>
<reference evidence="2 3" key="1">
    <citation type="submission" date="2020-08" db="EMBL/GenBank/DDBJ databases">
        <title>Sequencing the genomes of 1000 actinobacteria strains.</title>
        <authorList>
            <person name="Klenk H.-P."/>
        </authorList>
    </citation>
    <scope>NUCLEOTIDE SEQUENCE [LARGE SCALE GENOMIC DNA]</scope>
    <source>
        <strain evidence="2 3">DSM 45298</strain>
    </source>
</reference>
<proteinExistence type="predicted"/>
<dbReference type="EMBL" id="JACIFP010000001">
    <property type="protein sequence ID" value="MBB4135110.1"/>
    <property type="molecule type" value="Genomic_DNA"/>
</dbReference>
<feature type="transmembrane region" description="Helical" evidence="1">
    <location>
        <begin position="77"/>
        <end position="96"/>
    </location>
</feature>
<comment type="caution">
    <text evidence="2">The sequence shown here is derived from an EMBL/GenBank/DDBJ whole genome shotgun (WGS) entry which is preliminary data.</text>
</comment>
<feature type="transmembrane region" description="Helical" evidence="1">
    <location>
        <begin position="20"/>
        <end position="41"/>
    </location>
</feature>
<feature type="transmembrane region" description="Helical" evidence="1">
    <location>
        <begin position="103"/>
        <end position="123"/>
    </location>
</feature>
<evidence type="ECO:0000313" key="2">
    <source>
        <dbReference type="EMBL" id="MBB4135110.1"/>
    </source>
</evidence>
<dbReference type="AlphaFoldDB" id="A0A840F4B1"/>
<evidence type="ECO:0000256" key="1">
    <source>
        <dbReference type="SAM" id="Phobius"/>
    </source>
</evidence>
<keyword evidence="1" id="KW-0812">Transmembrane</keyword>
<accession>A0A840F4B1</accession>
<dbReference type="RefSeq" id="WP_183370204.1">
    <property type="nucleotide sequence ID" value="NZ_BAABHL010000076.1"/>
</dbReference>
<organism evidence="2 3">
    <name type="scientific">Gordonia humi</name>
    <dbReference type="NCBI Taxonomy" id="686429"/>
    <lineage>
        <taxon>Bacteria</taxon>
        <taxon>Bacillati</taxon>
        <taxon>Actinomycetota</taxon>
        <taxon>Actinomycetes</taxon>
        <taxon>Mycobacteriales</taxon>
        <taxon>Gordoniaceae</taxon>
        <taxon>Gordonia</taxon>
    </lineage>
</organism>
<gene>
    <name evidence="2" type="ORF">BKA16_001662</name>
</gene>
<feature type="transmembrane region" description="Helical" evidence="1">
    <location>
        <begin position="143"/>
        <end position="165"/>
    </location>
</feature>